<dbReference type="InterPro" id="IPR014729">
    <property type="entry name" value="Rossmann-like_a/b/a_fold"/>
</dbReference>
<evidence type="ECO:0000256" key="1">
    <source>
        <dbReference type="ARBA" id="ARBA00004496"/>
    </source>
</evidence>
<comment type="similarity">
    <text evidence="2 5">Belongs to the universal stress protein A family.</text>
</comment>
<dbReference type="Gene3D" id="3.40.50.620">
    <property type="entry name" value="HUPs"/>
    <property type="match status" value="1"/>
</dbReference>
<evidence type="ECO:0000256" key="3">
    <source>
        <dbReference type="ARBA" id="ARBA00011738"/>
    </source>
</evidence>
<accession>A0A2U3B6R5</accession>
<evidence type="ECO:0000259" key="6">
    <source>
        <dbReference type="Pfam" id="PF00582"/>
    </source>
</evidence>
<dbReference type="PIRSF" id="PIRSF006276">
    <property type="entry name" value="UspA"/>
    <property type="match status" value="1"/>
</dbReference>
<dbReference type="Proteomes" id="UP000245362">
    <property type="component" value="Unassembled WGS sequence"/>
</dbReference>
<evidence type="ECO:0000313" key="8">
    <source>
        <dbReference type="Proteomes" id="UP000245362"/>
    </source>
</evidence>
<comment type="subunit">
    <text evidence="3">Homodimer.</text>
</comment>
<dbReference type="SUPFAM" id="SSF52402">
    <property type="entry name" value="Adenine nucleotide alpha hydrolases-like"/>
    <property type="match status" value="1"/>
</dbReference>
<protein>
    <recommendedName>
        <fullName evidence="5">Universal stress protein</fullName>
    </recommendedName>
</protein>
<proteinExistence type="inferred from homology"/>
<dbReference type="AlphaFoldDB" id="A0A2U3B6R5"/>
<keyword evidence="8" id="KW-1185">Reference proteome</keyword>
<dbReference type="PANTHER" id="PTHR46268">
    <property type="entry name" value="STRESS RESPONSE PROTEIN NHAX"/>
    <property type="match status" value="1"/>
</dbReference>
<comment type="subcellular location">
    <subcellularLocation>
        <location evidence="1 5">Cytoplasm</location>
    </subcellularLocation>
</comment>
<evidence type="ECO:0000313" key="7">
    <source>
        <dbReference type="EMBL" id="PWI32415.1"/>
    </source>
</evidence>
<organism evidence="7 8">
    <name type="scientific">Vibrio albus</name>
    <dbReference type="NCBI Taxonomy" id="2200953"/>
    <lineage>
        <taxon>Bacteria</taxon>
        <taxon>Pseudomonadati</taxon>
        <taxon>Pseudomonadota</taxon>
        <taxon>Gammaproteobacteria</taxon>
        <taxon>Vibrionales</taxon>
        <taxon>Vibrionaceae</taxon>
        <taxon>Vibrio</taxon>
    </lineage>
</organism>
<dbReference type="PANTHER" id="PTHR46268:SF23">
    <property type="entry name" value="UNIVERSAL STRESS PROTEIN A-RELATED"/>
    <property type="match status" value="1"/>
</dbReference>
<dbReference type="RefSeq" id="WP_109320555.1">
    <property type="nucleotide sequence ID" value="NZ_QFWT01000009.1"/>
</dbReference>
<name>A0A2U3B6R5_9VIBR</name>
<dbReference type="OrthoDB" id="9792500at2"/>
<gene>
    <name evidence="7" type="ORF">DI392_15255</name>
</gene>
<evidence type="ECO:0000256" key="2">
    <source>
        <dbReference type="ARBA" id="ARBA00008791"/>
    </source>
</evidence>
<dbReference type="EMBL" id="QFWT01000009">
    <property type="protein sequence ID" value="PWI32415.1"/>
    <property type="molecule type" value="Genomic_DNA"/>
</dbReference>
<dbReference type="InterPro" id="IPR006016">
    <property type="entry name" value="UspA"/>
</dbReference>
<dbReference type="InterPro" id="IPR006015">
    <property type="entry name" value="Universal_stress_UspA"/>
</dbReference>
<feature type="domain" description="UspA" evidence="6">
    <location>
        <begin position="3"/>
        <end position="138"/>
    </location>
</feature>
<comment type="caution">
    <text evidence="7">The sequence shown here is derived from an EMBL/GenBank/DDBJ whole genome shotgun (WGS) entry which is preliminary data.</text>
</comment>
<reference evidence="7 8" key="1">
    <citation type="submission" date="2018-05" db="EMBL/GenBank/DDBJ databases">
        <title>Vibrio limimaris sp. nov., isolated from marine sediment.</title>
        <authorList>
            <person name="Li C.-M."/>
        </authorList>
    </citation>
    <scope>NUCLEOTIDE SEQUENCE [LARGE SCALE GENOMIC DNA]</scope>
    <source>
        <strain evidence="7 8">E4404</strain>
    </source>
</reference>
<keyword evidence="4 5" id="KW-0963">Cytoplasm</keyword>
<dbReference type="Pfam" id="PF00582">
    <property type="entry name" value="Usp"/>
    <property type="match status" value="1"/>
</dbReference>
<dbReference type="GO" id="GO:0005737">
    <property type="term" value="C:cytoplasm"/>
    <property type="evidence" value="ECO:0007669"/>
    <property type="project" value="UniProtKB-SubCell"/>
</dbReference>
<sequence>MSYKHVLVAIDLSQPSDLVISRAVSMAKNLDAKLSFISVDIVHQDAELLDYDPEEVRNIERDHDKLMGQLEEITSLIDYPVTDRLVVMGNVEEQVVEAVKELNADLLVSGHHHGFWNRWWSSAHKLVNMAPVDLLLIHI</sequence>
<evidence type="ECO:0000256" key="4">
    <source>
        <dbReference type="ARBA" id="ARBA00022490"/>
    </source>
</evidence>
<evidence type="ECO:0000256" key="5">
    <source>
        <dbReference type="PIRNR" id="PIRNR006276"/>
    </source>
</evidence>